<dbReference type="AlphaFoldDB" id="A0AAU7VUB3"/>
<dbReference type="RefSeq" id="WP_350350645.1">
    <property type="nucleotide sequence ID" value="NZ_CP158357.1"/>
</dbReference>
<proteinExistence type="predicted"/>
<gene>
    <name evidence="1" type="ORF">ABS642_14390</name>
</gene>
<organism evidence="1">
    <name type="scientific">Microbacterium sp. A8/3-1</name>
    <dbReference type="NCBI Taxonomy" id="3160749"/>
    <lineage>
        <taxon>Bacteria</taxon>
        <taxon>Bacillati</taxon>
        <taxon>Actinomycetota</taxon>
        <taxon>Actinomycetes</taxon>
        <taxon>Micrococcales</taxon>
        <taxon>Microbacteriaceae</taxon>
        <taxon>Microbacterium</taxon>
    </lineage>
</organism>
<evidence type="ECO:0000313" key="1">
    <source>
        <dbReference type="EMBL" id="XBX77099.1"/>
    </source>
</evidence>
<name>A0AAU7VUB3_9MICO</name>
<dbReference type="EMBL" id="CP158357">
    <property type="protein sequence ID" value="XBX77099.1"/>
    <property type="molecule type" value="Genomic_DNA"/>
</dbReference>
<reference evidence="1" key="1">
    <citation type="submission" date="2024-06" db="EMBL/GenBank/DDBJ databases">
        <title>Draft genome sequence of Microbacterium sp. strain A8/3-1, isolated from Oxytropis tragacanthoides Fisch. ex DC. Root nodules in the Altai region of Russia.</title>
        <authorList>
            <person name="Sazanova A."/>
            <person name="Guro P."/>
            <person name="Kuznetsova I."/>
            <person name="Belimov A."/>
            <person name="Safronova V."/>
        </authorList>
    </citation>
    <scope>NUCLEOTIDE SEQUENCE</scope>
    <source>
        <strain evidence="1">A8/3-1</strain>
    </source>
</reference>
<accession>A0AAU7VUB3</accession>
<sequence length="427" mass="47567">MRIVVDPLLPLDEATKRYFELLGVHDQSLQLLRRREKKSLQSAGDYAVIAPAEINTDNGWGGVIEMNENGTRRSGIPYAENNKESAYNWADAYGLDAEEARERSLDAQAAIALNAHVYVTDNAYALHGLTMRIACTPQDALAVIGLHQRLRSHVLVGLDEPRIISTWMAEHTQAITMLPAVSAQFEGRQGIRPHDETLALLRAMLIRLKRALGARDRLLVSSLHPDGLLGFEEPDELVERTVVSLQGIFDAAGRALNNELVEPAAQAAASFARKDFRRVLPDSVRDILDHQDNRALLRVISVLRNTIHNEPFGRAAYEEHGEVESLATLEGEPAVAFRMLAAQLGRTQRWTYFEDQPSRPGRERELVLRPLPLIEDLIVLSAQLANALITAAPWALYPSPAEESSENWSTYPPFSDSVRRGYGLPLR</sequence>
<protein>
    <submittedName>
        <fullName evidence="1">Uncharacterized protein</fullName>
    </submittedName>
</protein>